<protein>
    <recommendedName>
        <fullName evidence="1">DUF1828 domain-containing protein</fullName>
    </recommendedName>
</protein>
<dbReference type="InterPro" id="IPR014960">
    <property type="entry name" value="DUF1828"/>
</dbReference>
<evidence type="ECO:0000259" key="1">
    <source>
        <dbReference type="Pfam" id="PF08861"/>
    </source>
</evidence>
<sequence>MNDSHINVLDCHQLVETYAHWLKEKVKVKKVGEFCELTTPFVDRHNDYLQIYIKATPSGLLLTDDGYIIRDLEISGLEFNTERRKNELYNILNGFGVKLHGDCLLEHETFSLVLRT</sequence>
<reference evidence="2 3" key="1">
    <citation type="journal article" date="2012" name="FEBS Lett.">
        <title>Anammox organism KSU-1 expresses a NirK-type copper-containing nitrite reductase instead of a NirS-type with cytochrome cd1.</title>
        <authorList>
            <person name="Hira D."/>
            <person name="Toh H."/>
            <person name="Migita C.T."/>
            <person name="Okubo H."/>
            <person name="Nishiyama T."/>
            <person name="Hattori M."/>
            <person name="Furukawa K."/>
            <person name="Fujii T."/>
        </authorList>
    </citation>
    <scope>NUCLEOTIDE SEQUENCE [LARGE SCALE GENOMIC DNA]</scope>
</reference>
<keyword evidence="3" id="KW-1185">Reference proteome</keyword>
<dbReference type="AlphaFoldDB" id="I3IL46"/>
<evidence type="ECO:0000313" key="3">
    <source>
        <dbReference type="Proteomes" id="UP000002985"/>
    </source>
</evidence>
<evidence type="ECO:0000313" key="2">
    <source>
        <dbReference type="EMBL" id="GAB62441.1"/>
    </source>
</evidence>
<dbReference type="EMBL" id="BAFH01000003">
    <property type="protein sequence ID" value="GAB62441.1"/>
    <property type="molecule type" value="Genomic_DNA"/>
</dbReference>
<dbReference type="Proteomes" id="UP000002985">
    <property type="component" value="Unassembled WGS sequence"/>
</dbReference>
<gene>
    <name evidence="2" type="ORF">KSU1_C0845</name>
</gene>
<dbReference type="OrthoDB" id="1321863at2"/>
<dbReference type="STRING" id="247490.KSU1_C0845"/>
<dbReference type="Pfam" id="PF08861">
    <property type="entry name" value="DUF1828"/>
    <property type="match status" value="1"/>
</dbReference>
<proteinExistence type="predicted"/>
<organism evidence="2 3">
    <name type="scientific">Candidatus Jettenia caeni</name>
    <dbReference type="NCBI Taxonomy" id="247490"/>
    <lineage>
        <taxon>Bacteria</taxon>
        <taxon>Pseudomonadati</taxon>
        <taxon>Planctomycetota</taxon>
        <taxon>Candidatus Brocadiia</taxon>
        <taxon>Candidatus Brocadiales</taxon>
        <taxon>Candidatus Brocadiaceae</taxon>
        <taxon>Candidatus Jettenia</taxon>
    </lineage>
</organism>
<comment type="caution">
    <text evidence="2">The sequence shown here is derived from an EMBL/GenBank/DDBJ whole genome shotgun (WGS) entry which is preliminary data.</text>
</comment>
<name>I3IL46_9BACT</name>
<feature type="domain" description="DUF1828" evidence="1">
    <location>
        <begin position="39"/>
        <end position="102"/>
    </location>
</feature>
<accession>I3IL46</accession>